<dbReference type="InterPro" id="IPR000639">
    <property type="entry name" value="Epox_hydrolase-like"/>
</dbReference>
<keyword evidence="4" id="KW-1185">Reference proteome</keyword>
<dbReference type="Pfam" id="PF00561">
    <property type="entry name" value="Abhydrolase_1"/>
    <property type="match status" value="1"/>
</dbReference>
<gene>
    <name evidence="3" type="ORF">DES47_11681</name>
</gene>
<reference evidence="3 4" key="1">
    <citation type="submission" date="2019-03" db="EMBL/GenBank/DDBJ databases">
        <title>Genomic Encyclopedia of Type Strains, Phase IV (KMG-IV): sequencing the most valuable type-strain genomes for metagenomic binning, comparative biology and taxonomic classification.</title>
        <authorList>
            <person name="Goeker M."/>
        </authorList>
    </citation>
    <scope>NUCLEOTIDE SEQUENCE [LARGE SCALE GENOMIC DNA]</scope>
    <source>
        <strain evidence="3 4">DSM 16998</strain>
    </source>
</reference>
<evidence type="ECO:0000313" key="4">
    <source>
        <dbReference type="Proteomes" id="UP000295361"/>
    </source>
</evidence>
<evidence type="ECO:0000313" key="3">
    <source>
        <dbReference type="EMBL" id="TDP60480.1"/>
    </source>
</evidence>
<dbReference type="Gene3D" id="3.40.50.1820">
    <property type="entry name" value="alpha/beta hydrolase"/>
    <property type="match status" value="1"/>
</dbReference>
<evidence type="ECO:0000259" key="2">
    <source>
        <dbReference type="Pfam" id="PF00561"/>
    </source>
</evidence>
<dbReference type="RefSeq" id="WP_166652215.1">
    <property type="nucleotide sequence ID" value="NZ_SNXS01000016.1"/>
</dbReference>
<dbReference type="InParanoid" id="A0A4R6QDT4"/>
<dbReference type="EMBL" id="SNXS01000016">
    <property type="protein sequence ID" value="TDP60480.1"/>
    <property type="molecule type" value="Genomic_DNA"/>
</dbReference>
<dbReference type="GO" id="GO:0016787">
    <property type="term" value="F:hydrolase activity"/>
    <property type="evidence" value="ECO:0007669"/>
    <property type="project" value="UniProtKB-KW"/>
</dbReference>
<keyword evidence="1" id="KW-0378">Hydrolase</keyword>
<dbReference type="PRINTS" id="PR00111">
    <property type="entry name" value="ABHYDROLASE"/>
</dbReference>
<evidence type="ECO:0000256" key="1">
    <source>
        <dbReference type="ARBA" id="ARBA00022801"/>
    </source>
</evidence>
<dbReference type="InterPro" id="IPR000073">
    <property type="entry name" value="AB_hydrolase_1"/>
</dbReference>
<accession>A0A4R6QDT4</accession>
<dbReference type="PANTHER" id="PTHR43329">
    <property type="entry name" value="EPOXIDE HYDROLASE"/>
    <property type="match status" value="1"/>
</dbReference>
<dbReference type="AlphaFoldDB" id="A0A4R6QDT4"/>
<dbReference type="PRINTS" id="PR00412">
    <property type="entry name" value="EPOXHYDRLASE"/>
</dbReference>
<name>A0A4R6QDT4_9BURK</name>
<proteinExistence type="predicted"/>
<comment type="caution">
    <text evidence="3">The sequence shown here is derived from an EMBL/GenBank/DDBJ whole genome shotgun (WGS) entry which is preliminary data.</text>
</comment>
<sequence>MKDGTIHHSFLSGAGVRLHVAQAGQTGCGSPVLLLHGFPDHWRLWESTMLALAGQHHVMAPDLRGINLSEKPLSVADYAIDHLVDDVLALIDHLGGRCALVGHDWGGMLAWVVAARHPAKVSCLAIFNAPHPCVFAQQLRSNPAQRAASEYVQRLCSPGAVEHLSQNHYSALWSVRADGKHQDELNPTRTSCELAWSQPGALDAAINWYRAVNFDAALRLDARAVPDLGAASGHIAMRTLVVWGERDGSFPVECLDELPQWVPQLTLRRVPDGGHWLLHDQPERVMPWLAEFLTEPS</sequence>
<dbReference type="InterPro" id="IPR029058">
    <property type="entry name" value="AB_hydrolase_fold"/>
</dbReference>
<feature type="domain" description="AB hydrolase-1" evidence="2">
    <location>
        <begin position="31"/>
        <end position="281"/>
    </location>
</feature>
<protein>
    <submittedName>
        <fullName evidence="3">Pimeloyl-ACP methyl ester carboxylesterase</fullName>
    </submittedName>
</protein>
<dbReference type="SUPFAM" id="SSF53474">
    <property type="entry name" value="alpha/beta-Hydrolases"/>
    <property type="match status" value="1"/>
</dbReference>
<organism evidence="3 4">
    <name type="scientific">Roseateles toxinivorans</name>
    <dbReference type="NCBI Taxonomy" id="270368"/>
    <lineage>
        <taxon>Bacteria</taxon>
        <taxon>Pseudomonadati</taxon>
        <taxon>Pseudomonadota</taxon>
        <taxon>Betaproteobacteria</taxon>
        <taxon>Burkholderiales</taxon>
        <taxon>Sphaerotilaceae</taxon>
        <taxon>Roseateles</taxon>
    </lineage>
</organism>
<dbReference type="Proteomes" id="UP000295361">
    <property type="component" value="Unassembled WGS sequence"/>
</dbReference>